<dbReference type="GO" id="GO:0005737">
    <property type="term" value="C:cytoplasm"/>
    <property type="evidence" value="ECO:0007669"/>
    <property type="project" value="TreeGrafter"/>
</dbReference>
<dbReference type="PANTHER" id="PTHR13410">
    <property type="entry name" value="PROTEIN PBDC1"/>
    <property type="match status" value="1"/>
</dbReference>
<evidence type="ECO:0000259" key="1">
    <source>
        <dbReference type="Pfam" id="PF04669"/>
    </source>
</evidence>
<dbReference type="Proteomes" id="UP000694388">
    <property type="component" value="Unplaced"/>
</dbReference>
<feature type="domain" description="Polysaccharide biosynthesis" evidence="1">
    <location>
        <begin position="46"/>
        <end position="132"/>
    </location>
</feature>
<keyword evidence="3" id="KW-1185">Reference proteome</keyword>
<dbReference type="Pfam" id="PF04669">
    <property type="entry name" value="PBDC1"/>
    <property type="match status" value="1"/>
</dbReference>
<protein>
    <submittedName>
        <fullName evidence="2">Polysaccharide biosynthesis domain containing 1</fullName>
    </submittedName>
</protein>
<sequence length="181" mass="20230">GGGGGGGGSVHLSVTLKKSHVLTFWQDTGHPAGDIDLSLFIRHPTDLISSAEPEFLHLTEHDDEIYNEFRRSFPTMMIAILNPEDLKSESSKKKWRAFCLLFDGKVAEFNFGTLLRLNATAEYSEENTIFAAPLIHNYVWSRILCLNSKLLIITSYLFSASLSLTVQDKQQKDSNTTIGQH</sequence>
<dbReference type="GeneTree" id="ENSGT00390000016333"/>
<name>A0A8C4QKD4_EPTBU</name>
<evidence type="ECO:0000313" key="3">
    <source>
        <dbReference type="Proteomes" id="UP000694388"/>
    </source>
</evidence>
<dbReference type="InterPro" id="IPR021148">
    <property type="entry name" value="Polysacc_synth_dom"/>
</dbReference>
<accession>A0A8C4QKD4</accession>
<reference evidence="2" key="2">
    <citation type="submission" date="2025-09" db="UniProtKB">
        <authorList>
            <consortium name="Ensembl"/>
        </authorList>
    </citation>
    <scope>IDENTIFICATION</scope>
</reference>
<reference evidence="2" key="1">
    <citation type="submission" date="2025-08" db="UniProtKB">
        <authorList>
            <consortium name="Ensembl"/>
        </authorList>
    </citation>
    <scope>IDENTIFICATION</scope>
</reference>
<dbReference type="Ensembl" id="ENSEBUT00000017335.1">
    <property type="protein sequence ID" value="ENSEBUP00000016759.1"/>
    <property type="gene ID" value="ENSEBUG00000010506.1"/>
</dbReference>
<dbReference type="AlphaFoldDB" id="A0A8C4QKD4"/>
<dbReference type="PANTHER" id="PTHR13410:SF9">
    <property type="entry name" value="PROTEIN PBDC1"/>
    <property type="match status" value="1"/>
</dbReference>
<dbReference type="InterPro" id="IPR008476">
    <property type="entry name" value="PBDC1_metazoa/fungi"/>
</dbReference>
<evidence type="ECO:0000313" key="2">
    <source>
        <dbReference type="Ensembl" id="ENSEBUP00000016759.1"/>
    </source>
</evidence>
<proteinExistence type="predicted"/>
<dbReference type="Gene3D" id="1.10.3560.10">
    <property type="entry name" value="yst0336 like domain"/>
    <property type="match status" value="1"/>
</dbReference>
<organism evidence="2 3">
    <name type="scientific">Eptatretus burgeri</name>
    <name type="common">Inshore hagfish</name>
    <dbReference type="NCBI Taxonomy" id="7764"/>
    <lineage>
        <taxon>Eukaryota</taxon>
        <taxon>Metazoa</taxon>
        <taxon>Chordata</taxon>
        <taxon>Craniata</taxon>
        <taxon>Vertebrata</taxon>
        <taxon>Cyclostomata</taxon>
        <taxon>Myxini</taxon>
        <taxon>Myxiniformes</taxon>
        <taxon>Myxinidae</taxon>
        <taxon>Eptatretinae</taxon>
        <taxon>Eptatretus</taxon>
    </lineage>
</organism>
<dbReference type="InterPro" id="IPR023139">
    <property type="entry name" value="PBDC1-like_dom_sf"/>
</dbReference>